<keyword evidence="1" id="KW-0315">Glutamine amidotransferase</keyword>
<evidence type="ECO:0000313" key="3">
    <source>
        <dbReference type="EMBL" id="CDO59290.1"/>
    </source>
</evidence>
<dbReference type="Gene3D" id="3.40.50.880">
    <property type="match status" value="1"/>
</dbReference>
<dbReference type="NCBIfam" id="TIGR00566">
    <property type="entry name" value="trpG_papA"/>
    <property type="match status" value="1"/>
</dbReference>
<dbReference type="FunFam" id="3.40.50.880:FF:000003">
    <property type="entry name" value="Anthranilate synthase component II"/>
    <property type="match status" value="1"/>
</dbReference>
<dbReference type="Proteomes" id="UP000032160">
    <property type="component" value="Chromosome I"/>
</dbReference>
<dbReference type="PRINTS" id="PR00096">
    <property type="entry name" value="GATASE"/>
</dbReference>
<dbReference type="InterPro" id="IPR050472">
    <property type="entry name" value="Anth_synth/Amidotransfase"/>
</dbReference>
<dbReference type="Pfam" id="PF00117">
    <property type="entry name" value="GATase"/>
    <property type="match status" value="1"/>
</dbReference>
<dbReference type="SUPFAM" id="SSF52317">
    <property type="entry name" value="Class I glutamine amidotransferase-like"/>
    <property type="match status" value="1"/>
</dbReference>
<dbReference type="STRING" id="1458461.BN1012_Phect1076"/>
<dbReference type="PATRIC" id="fig|1458461.3.peg.1076"/>
<evidence type="ECO:0000256" key="1">
    <source>
        <dbReference type="ARBA" id="ARBA00022962"/>
    </source>
</evidence>
<dbReference type="GO" id="GO:0016740">
    <property type="term" value="F:transferase activity"/>
    <property type="evidence" value="ECO:0007669"/>
    <property type="project" value="UniProtKB-KW"/>
</dbReference>
<dbReference type="PRINTS" id="PR00099">
    <property type="entry name" value="CPSGATASE"/>
</dbReference>
<dbReference type="GO" id="GO:0005829">
    <property type="term" value="C:cytosol"/>
    <property type="evidence" value="ECO:0007669"/>
    <property type="project" value="TreeGrafter"/>
</dbReference>
<proteinExistence type="predicted"/>
<dbReference type="KEGG" id="pect:BN1012_Phect1076"/>
<gene>
    <name evidence="3" type="ORF">BN1012_Phect1076</name>
</gene>
<feature type="domain" description="Glutamine amidotransferase" evidence="2">
    <location>
        <begin position="3"/>
        <end position="187"/>
    </location>
</feature>
<dbReference type="InterPro" id="IPR017926">
    <property type="entry name" value="GATASE"/>
</dbReference>
<sequence>MILVIDNYDSFVFNLARYVRELGDAVEVVRNDAITVDEALAMAPAGIIISPGPCGPDEAGISTPLARAVIADGIPLLGVCLGHQCLVAACGGEVIRADRPIHGQASTITHHGQDVFADLPSPMQVGRYHSLIAGAHVPDDLAVTAQLADNPDTIMAVAHKTAPAFGVQFHPESVLTDHGHALINNFLNYTARSTTERFAQPAQ</sequence>
<keyword evidence="3" id="KW-0808">Transferase</keyword>
<dbReference type="CDD" id="cd01743">
    <property type="entry name" value="GATase1_Anthranilate_Synthase"/>
    <property type="match status" value="1"/>
</dbReference>
<dbReference type="AlphaFoldDB" id="X5ML94"/>
<dbReference type="PROSITE" id="PS51273">
    <property type="entry name" value="GATASE_TYPE_1"/>
    <property type="match status" value="1"/>
</dbReference>
<dbReference type="OrthoDB" id="9803598at2"/>
<dbReference type="EC" id="4.1.3.27" evidence="3"/>
<dbReference type="PRINTS" id="PR00097">
    <property type="entry name" value="ANTSNTHASEII"/>
</dbReference>
<protein>
    <submittedName>
        <fullName evidence="3">Anthranilate synthase, amidotransferase component</fullName>
        <ecNumber evidence="3">4.1.3.27</ecNumber>
    </submittedName>
</protein>
<accession>X5ML94</accession>
<evidence type="ECO:0000259" key="2">
    <source>
        <dbReference type="Pfam" id="PF00117"/>
    </source>
</evidence>
<dbReference type="PANTHER" id="PTHR43418:SF4">
    <property type="entry name" value="MULTIFUNCTIONAL TRYPTOPHAN BIOSYNTHESIS PROTEIN"/>
    <property type="match status" value="1"/>
</dbReference>
<dbReference type="InterPro" id="IPR006221">
    <property type="entry name" value="TrpG/PapA_dom"/>
</dbReference>
<dbReference type="RefSeq" id="WP_043949983.1">
    <property type="nucleotide sequence ID" value="NZ_HG966617.1"/>
</dbReference>
<dbReference type="InterPro" id="IPR029062">
    <property type="entry name" value="Class_I_gatase-like"/>
</dbReference>
<reference evidence="3 4" key="1">
    <citation type="journal article" date="2014" name="Front. Genet.">
        <title>Genome and metabolic network of "Candidatus Phaeomarinobacter ectocarpi" Ec32, a new candidate genus of Alphaproteobacteria frequently associated with brown algae.</title>
        <authorList>
            <person name="Dittami S.M."/>
            <person name="Barbeyron T."/>
            <person name="Boyen C."/>
            <person name="Cambefort J."/>
            <person name="Collet G."/>
            <person name="Delage L."/>
            <person name="Gobet A."/>
            <person name="Groisillier A."/>
            <person name="Leblanc C."/>
            <person name="Michel G."/>
            <person name="Scornet D."/>
            <person name="Siegel A."/>
            <person name="Tapia J.E."/>
            <person name="Tonon T."/>
        </authorList>
    </citation>
    <scope>NUCLEOTIDE SEQUENCE [LARGE SCALE GENOMIC DNA]</scope>
    <source>
        <strain evidence="3 4">Ec32</strain>
    </source>
</reference>
<evidence type="ECO:0000313" key="4">
    <source>
        <dbReference type="Proteomes" id="UP000032160"/>
    </source>
</evidence>
<keyword evidence="3" id="KW-0456">Lyase</keyword>
<dbReference type="PANTHER" id="PTHR43418">
    <property type="entry name" value="MULTIFUNCTIONAL TRYPTOPHAN BIOSYNTHESIS PROTEIN-RELATED"/>
    <property type="match status" value="1"/>
</dbReference>
<keyword evidence="4" id="KW-1185">Reference proteome</keyword>
<dbReference type="GO" id="GO:0000162">
    <property type="term" value="P:L-tryptophan biosynthetic process"/>
    <property type="evidence" value="ECO:0007669"/>
    <property type="project" value="TreeGrafter"/>
</dbReference>
<name>X5ML94_9HYPH</name>
<dbReference type="GO" id="GO:0004049">
    <property type="term" value="F:anthranilate synthase activity"/>
    <property type="evidence" value="ECO:0007669"/>
    <property type="project" value="UniProtKB-EC"/>
</dbReference>
<dbReference type="EMBL" id="HG966617">
    <property type="protein sequence ID" value="CDO59290.1"/>
    <property type="molecule type" value="Genomic_DNA"/>
</dbReference>
<dbReference type="HOGENOM" id="CLU_014340_1_2_5"/>
<organism evidence="3 4">
    <name type="scientific">Candidatus Phaeomarinibacter ectocarpi</name>
    <dbReference type="NCBI Taxonomy" id="1458461"/>
    <lineage>
        <taxon>Bacteria</taxon>
        <taxon>Pseudomonadati</taxon>
        <taxon>Pseudomonadota</taxon>
        <taxon>Alphaproteobacteria</taxon>
        <taxon>Hyphomicrobiales</taxon>
        <taxon>Parvibaculaceae</taxon>
        <taxon>Candidatus Phaeomarinibacter</taxon>
    </lineage>
</organism>